<evidence type="ECO:0000313" key="1">
    <source>
        <dbReference type="EMBL" id="GAA4238018.1"/>
    </source>
</evidence>
<evidence type="ECO:0000313" key="2">
    <source>
        <dbReference type="Proteomes" id="UP001501496"/>
    </source>
</evidence>
<dbReference type="Proteomes" id="UP001501496">
    <property type="component" value="Unassembled WGS sequence"/>
</dbReference>
<dbReference type="InterPro" id="IPR053154">
    <property type="entry name" value="c-di-AMP_regulator"/>
</dbReference>
<evidence type="ECO:0008006" key="3">
    <source>
        <dbReference type="Google" id="ProtNLM"/>
    </source>
</evidence>
<dbReference type="InterPro" id="IPR012505">
    <property type="entry name" value="YbbR"/>
</dbReference>
<proteinExistence type="predicted"/>
<keyword evidence="2" id="KW-1185">Reference proteome</keyword>
<dbReference type="EMBL" id="BAABCA010000005">
    <property type="protein sequence ID" value="GAA4238018.1"/>
    <property type="molecule type" value="Genomic_DNA"/>
</dbReference>
<sequence length="299" mass="34505">MFLLFAFTILIFTKLSKEYTNTLVFGINKINVPPENIILNDSNSSLKITLKTHGFKWLKYYFSNPKITIDFNKEVDNKKGQYIWSKSRAYLYESSQFGDKVKLLNIEPDTLLFKYDVNLVKKVPVELNSSIKFTQGFDMDDDYKLTPDSIEVIGPHALASKITHIKTEEFVLNDVKTNISEKIKLILPQDNNNLIFSNQSVLLSANVKKFTEGTLKIPVTLVNVPEGLSLKYFPRMVNVTYYTSLDRFNSVKSNDFIVSCDYSMVQDNQSFLIPQIKKSPKRVKHVKLSQKRIEFIILK</sequence>
<accession>A0ABP8CDN3</accession>
<reference evidence="2" key="1">
    <citation type="journal article" date="2019" name="Int. J. Syst. Evol. Microbiol.">
        <title>The Global Catalogue of Microorganisms (GCM) 10K type strain sequencing project: providing services to taxonomists for standard genome sequencing and annotation.</title>
        <authorList>
            <consortium name="The Broad Institute Genomics Platform"/>
            <consortium name="The Broad Institute Genome Sequencing Center for Infectious Disease"/>
            <person name="Wu L."/>
            <person name="Ma J."/>
        </authorList>
    </citation>
    <scope>NUCLEOTIDE SEQUENCE [LARGE SCALE GENOMIC DNA]</scope>
    <source>
        <strain evidence="2">JCM 17630</strain>
    </source>
</reference>
<dbReference type="PANTHER" id="PTHR37804">
    <property type="entry name" value="CDAA REGULATORY PROTEIN CDAR"/>
    <property type="match status" value="1"/>
</dbReference>
<organism evidence="1 2">
    <name type="scientific">Postechiella marina</name>
    <dbReference type="NCBI Taxonomy" id="943941"/>
    <lineage>
        <taxon>Bacteria</taxon>
        <taxon>Pseudomonadati</taxon>
        <taxon>Bacteroidota</taxon>
        <taxon>Flavobacteriia</taxon>
        <taxon>Flavobacteriales</taxon>
        <taxon>Flavobacteriaceae</taxon>
        <taxon>Postechiella</taxon>
    </lineage>
</organism>
<protein>
    <recommendedName>
        <fullName evidence="3">YbbR-like domain-containing protein</fullName>
    </recommendedName>
</protein>
<dbReference type="PANTHER" id="PTHR37804:SF1">
    <property type="entry name" value="CDAA REGULATORY PROTEIN CDAR"/>
    <property type="match status" value="1"/>
</dbReference>
<gene>
    <name evidence="1" type="ORF">GCM10022291_26860</name>
</gene>
<dbReference type="Pfam" id="PF07949">
    <property type="entry name" value="YbbR"/>
    <property type="match status" value="1"/>
</dbReference>
<name>A0ABP8CDN3_9FLAO</name>
<dbReference type="Gene3D" id="2.170.120.30">
    <property type="match status" value="1"/>
</dbReference>
<comment type="caution">
    <text evidence="1">The sequence shown here is derived from an EMBL/GenBank/DDBJ whole genome shotgun (WGS) entry which is preliminary data.</text>
</comment>